<sequence length="81" mass="9162">MPAKLGLAKRTRLAMPSATNITAIAPAIRHPRRRWHRAHTAVYSATVMNSKMRPRLRADSSRDYLSPLSPGWSKSRRLALK</sequence>
<proteinExistence type="predicted"/>
<evidence type="ECO:0000313" key="3">
    <source>
        <dbReference type="Proteomes" id="UP000318538"/>
    </source>
</evidence>
<dbReference type="Proteomes" id="UP000318538">
    <property type="component" value="Chromosome"/>
</dbReference>
<evidence type="ECO:0000313" key="2">
    <source>
        <dbReference type="EMBL" id="QDT04854.1"/>
    </source>
</evidence>
<organism evidence="2 3">
    <name type="scientific">Rubripirellula lacrimiformis</name>
    <dbReference type="NCBI Taxonomy" id="1930273"/>
    <lineage>
        <taxon>Bacteria</taxon>
        <taxon>Pseudomonadati</taxon>
        <taxon>Planctomycetota</taxon>
        <taxon>Planctomycetia</taxon>
        <taxon>Pirellulales</taxon>
        <taxon>Pirellulaceae</taxon>
        <taxon>Rubripirellula</taxon>
    </lineage>
</organism>
<evidence type="ECO:0000256" key="1">
    <source>
        <dbReference type="SAM" id="MobiDB-lite"/>
    </source>
</evidence>
<dbReference type="AlphaFoldDB" id="A0A517NCJ2"/>
<dbReference type="KEGG" id="rlc:K227x_32510"/>
<keyword evidence="3" id="KW-1185">Reference proteome</keyword>
<reference evidence="2 3" key="1">
    <citation type="submission" date="2019-02" db="EMBL/GenBank/DDBJ databases">
        <title>Deep-cultivation of Planctomycetes and their phenomic and genomic characterization uncovers novel biology.</title>
        <authorList>
            <person name="Wiegand S."/>
            <person name="Jogler M."/>
            <person name="Boedeker C."/>
            <person name="Pinto D."/>
            <person name="Vollmers J."/>
            <person name="Rivas-Marin E."/>
            <person name="Kohn T."/>
            <person name="Peeters S.H."/>
            <person name="Heuer A."/>
            <person name="Rast P."/>
            <person name="Oberbeckmann S."/>
            <person name="Bunk B."/>
            <person name="Jeske O."/>
            <person name="Meyerdierks A."/>
            <person name="Storesund J.E."/>
            <person name="Kallscheuer N."/>
            <person name="Luecker S."/>
            <person name="Lage O.M."/>
            <person name="Pohl T."/>
            <person name="Merkel B.J."/>
            <person name="Hornburger P."/>
            <person name="Mueller R.-W."/>
            <person name="Bruemmer F."/>
            <person name="Labrenz M."/>
            <person name="Spormann A.M."/>
            <person name="Op den Camp H."/>
            <person name="Overmann J."/>
            <person name="Amann R."/>
            <person name="Jetten M.S.M."/>
            <person name="Mascher T."/>
            <person name="Medema M.H."/>
            <person name="Devos D.P."/>
            <person name="Kaster A.-K."/>
            <person name="Ovreas L."/>
            <person name="Rohde M."/>
            <person name="Galperin M.Y."/>
            <person name="Jogler C."/>
        </authorList>
    </citation>
    <scope>NUCLEOTIDE SEQUENCE [LARGE SCALE GENOMIC DNA]</scope>
    <source>
        <strain evidence="2 3">K22_7</strain>
    </source>
</reference>
<accession>A0A517NCJ2</accession>
<gene>
    <name evidence="2" type="ORF">K227x_32510</name>
</gene>
<dbReference type="EMBL" id="CP036525">
    <property type="protein sequence ID" value="QDT04854.1"/>
    <property type="molecule type" value="Genomic_DNA"/>
</dbReference>
<feature type="region of interest" description="Disordered" evidence="1">
    <location>
        <begin position="54"/>
        <end position="81"/>
    </location>
</feature>
<protein>
    <submittedName>
        <fullName evidence="2">Uncharacterized protein</fullName>
    </submittedName>
</protein>
<name>A0A517NCJ2_9BACT</name>